<dbReference type="GO" id="GO:0052621">
    <property type="term" value="F:diguanylate cyclase activity"/>
    <property type="evidence" value="ECO:0007669"/>
    <property type="project" value="UniProtKB-EC"/>
</dbReference>
<keyword evidence="5" id="KW-1185">Reference proteome</keyword>
<dbReference type="GO" id="GO:1902201">
    <property type="term" value="P:negative regulation of bacterial-type flagellum-dependent cell motility"/>
    <property type="evidence" value="ECO:0007669"/>
    <property type="project" value="TreeGrafter"/>
</dbReference>
<dbReference type="Pfam" id="PF13185">
    <property type="entry name" value="GAF_2"/>
    <property type="match status" value="1"/>
</dbReference>
<dbReference type="EMBL" id="SNZP01000009">
    <property type="protein sequence ID" value="TDR77866.1"/>
    <property type="molecule type" value="Genomic_DNA"/>
</dbReference>
<dbReference type="OrthoDB" id="9813903at2"/>
<comment type="caution">
    <text evidence="4">The sequence shown here is derived from an EMBL/GenBank/DDBJ whole genome shotgun (WGS) entry which is preliminary data.</text>
</comment>
<protein>
    <recommendedName>
        <fullName evidence="1">diguanylate cyclase</fullName>
        <ecNumber evidence="1">2.7.7.65</ecNumber>
    </recommendedName>
</protein>
<dbReference type="SUPFAM" id="SSF55073">
    <property type="entry name" value="Nucleotide cyclase"/>
    <property type="match status" value="1"/>
</dbReference>
<dbReference type="Pfam" id="PF00990">
    <property type="entry name" value="GGDEF"/>
    <property type="match status" value="1"/>
</dbReference>
<evidence type="ECO:0000259" key="3">
    <source>
        <dbReference type="PROSITE" id="PS50887"/>
    </source>
</evidence>
<dbReference type="NCBIfam" id="TIGR00254">
    <property type="entry name" value="GGDEF"/>
    <property type="match status" value="1"/>
</dbReference>
<dbReference type="PANTHER" id="PTHR45138:SF9">
    <property type="entry name" value="DIGUANYLATE CYCLASE DGCM-RELATED"/>
    <property type="match status" value="1"/>
</dbReference>
<evidence type="ECO:0000313" key="5">
    <source>
        <dbReference type="Proteomes" id="UP000295611"/>
    </source>
</evidence>
<dbReference type="SMART" id="SM00267">
    <property type="entry name" value="GGDEF"/>
    <property type="match status" value="1"/>
</dbReference>
<dbReference type="FunFam" id="3.30.70.270:FF:000001">
    <property type="entry name" value="Diguanylate cyclase domain protein"/>
    <property type="match status" value="1"/>
</dbReference>
<dbReference type="GO" id="GO:0043709">
    <property type="term" value="P:cell adhesion involved in single-species biofilm formation"/>
    <property type="evidence" value="ECO:0007669"/>
    <property type="project" value="TreeGrafter"/>
</dbReference>
<dbReference type="EC" id="2.7.7.65" evidence="1"/>
<dbReference type="InterPro" id="IPR029787">
    <property type="entry name" value="Nucleotide_cyclase"/>
</dbReference>
<comment type="catalytic activity">
    <reaction evidence="2">
        <text>2 GTP = 3',3'-c-di-GMP + 2 diphosphate</text>
        <dbReference type="Rhea" id="RHEA:24898"/>
        <dbReference type="ChEBI" id="CHEBI:33019"/>
        <dbReference type="ChEBI" id="CHEBI:37565"/>
        <dbReference type="ChEBI" id="CHEBI:58805"/>
        <dbReference type="EC" id="2.7.7.65"/>
    </reaction>
</comment>
<evidence type="ECO:0000256" key="1">
    <source>
        <dbReference type="ARBA" id="ARBA00012528"/>
    </source>
</evidence>
<sequence>MVSVWLILVLEFLLSYEQVVYALKQLQNEHFSIAFDIPPDDPFSGVAQEILTLAASYAKRIELFAKIHSLSAELSKGVLLEDVLSRAYQAFRTVIPYSRLACALISEDGASLQLVWAHSSNPGNMRLTKGFQAALANSSLLQILADGEPRIINDLAVYLKRKPDSTSTRLMLAEGIRSSLTCPLVVDGKPVGFLFFSSKRRNTYQGAHLDSFKRIAQLISIYIDKSRLYQDIHDQNRTLQSTQEDLRQKSMHDTLTGLYNRGAILDLVQNAIHQAALDETRVGIMMIDVDYFKRVNDIFGHLAGDEALRNVAHAIRSAVRDYDRVGRYGGEEFLLLLSAPSDAAVDAIAARIHEKVGEIAPLPATRPVHLSVSIGIAVKAARDVDIDQLIEAADNALYRAKEAGRGCSIRHDG</sequence>
<dbReference type="CDD" id="cd01949">
    <property type="entry name" value="GGDEF"/>
    <property type="match status" value="1"/>
</dbReference>
<proteinExistence type="predicted"/>
<dbReference type="Gene3D" id="3.30.70.270">
    <property type="match status" value="1"/>
</dbReference>
<dbReference type="SUPFAM" id="SSF55781">
    <property type="entry name" value="GAF domain-like"/>
    <property type="match status" value="1"/>
</dbReference>
<dbReference type="InterPro" id="IPR029016">
    <property type="entry name" value="GAF-like_dom_sf"/>
</dbReference>
<feature type="domain" description="GGDEF" evidence="3">
    <location>
        <begin position="280"/>
        <end position="413"/>
    </location>
</feature>
<gene>
    <name evidence="4" type="ORF">DFP86_109106</name>
</gene>
<accession>A0A4R7B2C9</accession>
<dbReference type="InterPro" id="IPR003018">
    <property type="entry name" value="GAF"/>
</dbReference>
<dbReference type="AlphaFoldDB" id="A0A4R7B2C9"/>
<dbReference type="InterPro" id="IPR000160">
    <property type="entry name" value="GGDEF_dom"/>
</dbReference>
<reference evidence="4 5" key="1">
    <citation type="submission" date="2019-03" db="EMBL/GenBank/DDBJ databases">
        <title>Genomic Encyclopedia of Type Strains, Phase III (KMG-III): the genomes of soil and plant-associated and newly described type strains.</title>
        <authorList>
            <person name="Whitman W."/>
        </authorList>
    </citation>
    <scope>NUCLEOTIDE SEQUENCE [LARGE SCALE GENOMIC DNA]</scope>
    <source>
        <strain evidence="4 5">CECT 8976</strain>
    </source>
</reference>
<dbReference type="InterPro" id="IPR043128">
    <property type="entry name" value="Rev_trsase/Diguanyl_cyclase"/>
</dbReference>
<dbReference type="InterPro" id="IPR050469">
    <property type="entry name" value="Diguanylate_Cyclase"/>
</dbReference>
<name>A0A4R7B2C9_9NEIS</name>
<dbReference type="PANTHER" id="PTHR45138">
    <property type="entry name" value="REGULATORY COMPONENTS OF SENSORY TRANSDUCTION SYSTEM"/>
    <property type="match status" value="1"/>
</dbReference>
<organism evidence="4 5">
    <name type="scientific">Paludibacterium purpuratum</name>
    <dbReference type="NCBI Taxonomy" id="1144873"/>
    <lineage>
        <taxon>Bacteria</taxon>
        <taxon>Pseudomonadati</taxon>
        <taxon>Pseudomonadota</taxon>
        <taxon>Betaproteobacteria</taxon>
        <taxon>Neisseriales</taxon>
        <taxon>Chromobacteriaceae</taxon>
        <taxon>Paludibacterium</taxon>
    </lineage>
</organism>
<dbReference type="SMART" id="SM00065">
    <property type="entry name" value="GAF"/>
    <property type="match status" value="1"/>
</dbReference>
<dbReference type="PROSITE" id="PS50887">
    <property type="entry name" value="GGDEF"/>
    <property type="match status" value="1"/>
</dbReference>
<evidence type="ECO:0000313" key="4">
    <source>
        <dbReference type="EMBL" id="TDR77866.1"/>
    </source>
</evidence>
<evidence type="ECO:0000256" key="2">
    <source>
        <dbReference type="ARBA" id="ARBA00034247"/>
    </source>
</evidence>
<dbReference type="GO" id="GO:0005886">
    <property type="term" value="C:plasma membrane"/>
    <property type="evidence" value="ECO:0007669"/>
    <property type="project" value="TreeGrafter"/>
</dbReference>
<dbReference type="Proteomes" id="UP000295611">
    <property type="component" value="Unassembled WGS sequence"/>
</dbReference>
<dbReference type="Gene3D" id="3.30.450.40">
    <property type="match status" value="1"/>
</dbReference>